<dbReference type="AlphaFoldDB" id="A0AAN8I7N9"/>
<sequence>MQGSGSSQANSQQQQEVQKLRTMLQSGVYFVQLIGKTGDRSTITEYNEAYEAGTNGDAPQQSSDSRKVEWTFEFKDTPEAGQQATNTRLISRTNFEDGDLIPFLSLFGYEYVQRYYVEGKNFYSQDTTLFLHRLRELPTLQPDQNPTEISHLPPPDKCRLLDPSGSWILEASIDIADGKAQELRDRATRQLMSIGETLSPSVKLEKPDRLALDTRIPEHPHVTDWKHLKYKWGYRVKQADASIVYLADTEADKESQLTNGNSAPQASSDVLHGLGTPSQAAEQVFTSQEQELSTMAPAHSPTSVVHRAPRIGCRLCQGLHFDKWYTVTNNSDLESSLQRHAADVHPSVSNWETLGYVLAYRIIFADGSSIDKVTDPDSNTVSTFIQQNPTIPLHNFAKRPQPSAIRVKTSDIDSPHINTSSHISSSQIHAQGASSDVAHVQGTSDPRVFNIQTKLGALDMKVWAGEYGTHLQQLVQQAFIGPAADHAHYPRSREDQLLDMIDYLVQTREFVLQEEGDGLEVVTNR</sequence>
<evidence type="ECO:0000256" key="5">
    <source>
        <dbReference type="ARBA" id="ARBA00023163"/>
    </source>
</evidence>
<feature type="region of interest" description="Disordered" evidence="9">
    <location>
        <begin position="255"/>
        <end position="274"/>
    </location>
</feature>
<keyword evidence="8" id="KW-0010">Activator</keyword>
<name>A0AAN8I7N9_9EURO</name>
<accession>A0AAN8I7N9</accession>
<comment type="subcellular location">
    <subcellularLocation>
        <location evidence="1 8">Nucleus</location>
    </subcellularLocation>
</comment>
<evidence type="ECO:0000256" key="1">
    <source>
        <dbReference type="ARBA" id="ARBA00004123"/>
    </source>
</evidence>
<keyword evidence="5 8" id="KW-0804">Transcription</keyword>
<dbReference type="Gene3D" id="2.40.320.10">
    <property type="entry name" value="Hypothetical Protein Pfu-838710-001"/>
    <property type="match status" value="1"/>
</dbReference>
<dbReference type="GO" id="GO:0003712">
    <property type="term" value="F:transcription coregulator activity"/>
    <property type="evidence" value="ECO:0007669"/>
    <property type="project" value="InterPro"/>
</dbReference>
<reference evidence="10 11" key="1">
    <citation type="submission" date="2022-12" db="EMBL/GenBank/DDBJ databases">
        <title>Genomic features and morphological characterization of a novel Knufia sp. strain isolated from spacecraft assembly facility.</title>
        <authorList>
            <person name="Teixeira M."/>
            <person name="Chander A.M."/>
            <person name="Stajich J.E."/>
            <person name="Venkateswaran K."/>
        </authorList>
    </citation>
    <scope>NUCLEOTIDE SEQUENCE [LARGE SCALE GENOMIC DNA]</scope>
    <source>
        <strain evidence="10 11">FJI-L2-BK-P2</strain>
    </source>
</reference>
<keyword evidence="4 8" id="KW-0805">Transcription regulation</keyword>
<feature type="compositionally biased region" description="Polar residues" evidence="9">
    <location>
        <begin position="256"/>
        <end position="268"/>
    </location>
</feature>
<dbReference type="PANTHER" id="PTHR13321">
    <property type="entry name" value="MEDIATOR OF RNA POLYMERASE II TRANSCRIPTION, SUBUNIT 18"/>
    <property type="match status" value="1"/>
</dbReference>
<dbReference type="Pfam" id="PF09637">
    <property type="entry name" value="Med18"/>
    <property type="match status" value="1"/>
</dbReference>
<comment type="function">
    <text evidence="8">Component of the Mediator complex, a coactivator involved in the regulated transcription of nearly all RNA polymerase II-dependent genes. Mediator functions as a bridge to convey information from gene-specific regulatory proteins to the basal RNA polymerase II transcription machinery. Mediator is recruited to promoters by direct interactions with regulatory proteins and serves as a scaffold for the assembly of a functional preinitiation complex with RNA polymerase II and the general transcription factors.</text>
</comment>
<keyword evidence="11" id="KW-1185">Reference proteome</keyword>
<comment type="similarity">
    <text evidence="2 8">Belongs to the Mediator complex subunit 18 family.</text>
</comment>
<evidence type="ECO:0000256" key="4">
    <source>
        <dbReference type="ARBA" id="ARBA00023015"/>
    </source>
</evidence>
<evidence type="ECO:0000256" key="6">
    <source>
        <dbReference type="ARBA" id="ARBA00023242"/>
    </source>
</evidence>
<evidence type="ECO:0000256" key="3">
    <source>
        <dbReference type="ARBA" id="ARBA00019612"/>
    </source>
</evidence>
<dbReference type="PANTHER" id="PTHR13321:SF2">
    <property type="entry name" value="MEDIATOR OF RNA POLYMERASE II TRANSCRIPTION SUBUNIT 18"/>
    <property type="match status" value="1"/>
</dbReference>
<comment type="subunit">
    <text evidence="8">Component of the Mediator complex.</text>
</comment>
<evidence type="ECO:0000313" key="10">
    <source>
        <dbReference type="EMBL" id="KAK5956194.1"/>
    </source>
</evidence>
<comment type="caution">
    <text evidence="10">The sequence shown here is derived from an EMBL/GenBank/DDBJ whole genome shotgun (WGS) entry which is preliminary data.</text>
</comment>
<dbReference type="EMBL" id="JAKLMC020000005">
    <property type="protein sequence ID" value="KAK5956194.1"/>
    <property type="molecule type" value="Genomic_DNA"/>
</dbReference>
<dbReference type="Proteomes" id="UP001316803">
    <property type="component" value="Unassembled WGS sequence"/>
</dbReference>
<evidence type="ECO:0000256" key="9">
    <source>
        <dbReference type="SAM" id="MobiDB-lite"/>
    </source>
</evidence>
<dbReference type="GO" id="GO:0006369">
    <property type="term" value="P:termination of RNA polymerase II transcription"/>
    <property type="evidence" value="ECO:0007669"/>
    <property type="project" value="TreeGrafter"/>
</dbReference>
<proteinExistence type="inferred from homology"/>
<evidence type="ECO:0000256" key="8">
    <source>
        <dbReference type="RuleBase" id="RU364150"/>
    </source>
</evidence>
<evidence type="ECO:0000256" key="7">
    <source>
        <dbReference type="ARBA" id="ARBA00032012"/>
    </source>
</evidence>
<dbReference type="GO" id="GO:0070847">
    <property type="term" value="C:core mediator complex"/>
    <property type="evidence" value="ECO:0007669"/>
    <property type="project" value="TreeGrafter"/>
</dbReference>
<protein>
    <recommendedName>
        <fullName evidence="3 8">Mediator of RNA polymerase II transcription subunit 18</fullName>
    </recommendedName>
    <alternativeName>
        <fullName evidence="7 8">Mediator complex subunit 18</fullName>
    </alternativeName>
</protein>
<gene>
    <name evidence="8" type="primary">MED18</name>
    <name evidence="10" type="ORF">OHC33_002768</name>
</gene>
<organism evidence="10 11">
    <name type="scientific">Knufia fluminis</name>
    <dbReference type="NCBI Taxonomy" id="191047"/>
    <lineage>
        <taxon>Eukaryota</taxon>
        <taxon>Fungi</taxon>
        <taxon>Dikarya</taxon>
        <taxon>Ascomycota</taxon>
        <taxon>Pezizomycotina</taxon>
        <taxon>Eurotiomycetes</taxon>
        <taxon>Chaetothyriomycetidae</taxon>
        <taxon>Chaetothyriales</taxon>
        <taxon>Trichomeriaceae</taxon>
        <taxon>Knufia</taxon>
    </lineage>
</organism>
<dbReference type="InterPro" id="IPR019095">
    <property type="entry name" value="Mediator_Med18"/>
</dbReference>
<keyword evidence="6 8" id="KW-0539">Nucleus</keyword>
<evidence type="ECO:0000256" key="2">
    <source>
        <dbReference type="ARBA" id="ARBA00009814"/>
    </source>
</evidence>
<evidence type="ECO:0000313" key="11">
    <source>
        <dbReference type="Proteomes" id="UP001316803"/>
    </source>
</evidence>
<dbReference type="GO" id="GO:0006357">
    <property type="term" value="P:regulation of transcription by RNA polymerase II"/>
    <property type="evidence" value="ECO:0007669"/>
    <property type="project" value="InterPro"/>
</dbReference>
<dbReference type="GO" id="GO:0016592">
    <property type="term" value="C:mediator complex"/>
    <property type="evidence" value="ECO:0007669"/>
    <property type="project" value="InterPro"/>
</dbReference>